<evidence type="ECO:0000313" key="4">
    <source>
        <dbReference type="Proteomes" id="UP000509626"/>
    </source>
</evidence>
<dbReference type="Pfam" id="PF09851">
    <property type="entry name" value="SHOCT"/>
    <property type="match status" value="1"/>
</dbReference>
<keyword evidence="1" id="KW-0472">Membrane</keyword>
<sequence>MATYRSDDSLVRVVFLVLGIIILLPLLMMAFAMPMMGMGWWGMGQFGGGFSPWWGVGMMLVWLAVLLAIGYLIYRAVAHGPVTNRDRALEELRHAYARGDLSDEEFERRRERLERSE</sequence>
<dbReference type="InterPro" id="IPR018649">
    <property type="entry name" value="SHOCT"/>
</dbReference>
<keyword evidence="1" id="KW-1133">Transmembrane helix</keyword>
<proteinExistence type="predicted"/>
<feature type="transmembrane region" description="Helical" evidence="1">
    <location>
        <begin position="53"/>
        <end position="74"/>
    </location>
</feature>
<name>A0A7D5QDQ4_9EURY</name>
<dbReference type="EMBL" id="CP058579">
    <property type="protein sequence ID" value="QLG62281.1"/>
    <property type="molecule type" value="Genomic_DNA"/>
</dbReference>
<organism evidence="3 4">
    <name type="scientific">Halorarum salinum</name>
    <dbReference type="NCBI Taxonomy" id="2743089"/>
    <lineage>
        <taxon>Archaea</taxon>
        <taxon>Methanobacteriati</taxon>
        <taxon>Methanobacteriota</taxon>
        <taxon>Stenosarchaea group</taxon>
        <taxon>Halobacteria</taxon>
        <taxon>Halobacteriales</taxon>
        <taxon>Haloferacaceae</taxon>
        <taxon>Halorarum</taxon>
    </lineage>
</organism>
<keyword evidence="1" id="KW-0812">Transmembrane</keyword>
<dbReference type="AlphaFoldDB" id="A0A7D5QDQ4"/>
<dbReference type="Proteomes" id="UP000509626">
    <property type="component" value="Chromosome"/>
</dbReference>
<reference evidence="3 4" key="1">
    <citation type="submission" date="2020-06" db="EMBL/GenBank/DDBJ databases">
        <title>NJ-3-1, isolated from saline soil.</title>
        <authorList>
            <person name="Cui H.L."/>
            <person name="Shi X."/>
        </authorList>
    </citation>
    <scope>NUCLEOTIDE SEQUENCE [LARGE SCALE GENOMIC DNA]</scope>
    <source>
        <strain evidence="3 4">NJ-3-1</strain>
    </source>
</reference>
<feature type="domain" description="SHOCT" evidence="2">
    <location>
        <begin position="88"/>
        <end position="113"/>
    </location>
</feature>
<protein>
    <submittedName>
        <fullName evidence="3">SHOCT domain-containing protein</fullName>
    </submittedName>
</protein>
<gene>
    <name evidence="3" type="ORF">HUG12_11305</name>
</gene>
<evidence type="ECO:0000256" key="1">
    <source>
        <dbReference type="SAM" id="Phobius"/>
    </source>
</evidence>
<dbReference type="KEGG" id="halu:HUG12_11305"/>
<dbReference type="RefSeq" id="WP_179268866.1">
    <property type="nucleotide sequence ID" value="NZ_CP058579.1"/>
</dbReference>
<evidence type="ECO:0000313" key="3">
    <source>
        <dbReference type="EMBL" id="QLG62281.1"/>
    </source>
</evidence>
<dbReference type="OrthoDB" id="53394at2157"/>
<evidence type="ECO:0000259" key="2">
    <source>
        <dbReference type="Pfam" id="PF09851"/>
    </source>
</evidence>
<dbReference type="GeneID" id="56038054"/>
<keyword evidence="4" id="KW-1185">Reference proteome</keyword>
<feature type="transmembrane region" description="Helical" evidence="1">
    <location>
        <begin position="12"/>
        <end position="33"/>
    </location>
</feature>
<accession>A0A7D5QDQ4</accession>